<organism evidence="6 7">
    <name type="scientific">Niastella yeongjuensis</name>
    <dbReference type="NCBI Taxonomy" id="354355"/>
    <lineage>
        <taxon>Bacteria</taxon>
        <taxon>Pseudomonadati</taxon>
        <taxon>Bacteroidota</taxon>
        <taxon>Chitinophagia</taxon>
        <taxon>Chitinophagales</taxon>
        <taxon>Chitinophagaceae</taxon>
        <taxon>Niastella</taxon>
    </lineage>
</organism>
<evidence type="ECO:0000313" key="6">
    <source>
        <dbReference type="EMBL" id="OQP44566.1"/>
    </source>
</evidence>
<evidence type="ECO:0000256" key="3">
    <source>
        <dbReference type="ARBA" id="ARBA00023082"/>
    </source>
</evidence>
<protein>
    <submittedName>
        <fullName evidence="6">Uncharacterized protein</fullName>
    </submittedName>
</protein>
<dbReference type="STRING" id="354355.SAMN05660816_03673"/>
<evidence type="ECO:0000256" key="1">
    <source>
        <dbReference type="ARBA" id="ARBA00010641"/>
    </source>
</evidence>
<keyword evidence="4" id="KW-0804">Transcription</keyword>
<name>A0A1V9EEM5_9BACT</name>
<comment type="similarity">
    <text evidence="1">Belongs to the sigma-70 factor family. ECF subfamily.</text>
</comment>
<feature type="transmembrane region" description="Helical" evidence="5">
    <location>
        <begin position="182"/>
        <end position="199"/>
    </location>
</feature>
<evidence type="ECO:0000256" key="5">
    <source>
        <dbReference type="SAM" id="Phobius"/>
    </source>
</evidence>
<keyword evidence="5" id="KW-1133">Transmembrane helix</keyword>
<dbReference type="GO" id="GO:0006352">
    <property type="term" value="P:DNA-templated transcription initiation"/>
    <property type="evidence" value="ECO:0007669"/>
    <property type="project" value="InterPro"/>
</dbReference>
<dbReference type="InterPro" id="IPR036388">
    <property type="entry name" value="WH-like_DNA-bd_sf"/>
</dbReference>
<evidence type="ECO:0000256" key="4">
    <source>
        <dbReference type="ARBA" id="ARBA00023163"/>
    </source>
</evidence>
<dbReference type="InterPro" id="IPR039425">
    <property type="entry name" value="RNA_pol_sigma-70-like"/>
</dbReference>
<dbReference type="Gene3D" id="1.10.1740.10">
    <property type="match status" value="1"/>
</dbReference>
<evidence type="ECO:0000313" key="7">
    <source>
        <dbReference type="Proteomes" id="UP000192610"/>
    </source>
</evidence>
<keyword evidence="3" id="KW-0731">Sigma factor</keyword>
<evidence type="ECO:0000256" key="2">
    <source>
        <dbReference type="ARBA" id="ARBA00023015"/>
    </source>
</evidence>
<sequence length="200" mass="22796">MHITSDLLHRLNNNEPAAHADLFKAVFADLTVFVYRMIDNEDESEDIAISAITRLLGKKLTFNAIEQLKAYLYISARNGALNYLRAAQKEDPFRRQLQDDLPIAEDPGINKKYEMDHLRKLIEAGLGKLEKQCAAVIRLTMQNMQPDEIAKTLNISPNQVYTQKSKGISRLREFIEQNGGKYGIPVVIILLMILCKLYFS</sequence>
<accession>A0A1V9EEM5</accession>
<dbReference type="AlphaFoldDB" id="A0A1V9EEM5"/>
<dbReference type="InterPro" id="IPR014284">
    <property type="entry name" value="RNA_pol_sigma-70_dom"/>
</dbReference>
<dbReference type="Proteomes" id="UP000192610">
    <property type="component" value="Unassembled WGS sequence"/>
</dbReference>
<dbReference type="RefSeq" id="WP_165759019.1">
    <property type="nucleotide sequence ID" value="NZ_FOCZ01000006.1"/>
</dbReference>
<dbReference type="EMBL" id="LVXG01000034">
    <property type="protein sequence ID" value="OQP44566.1"/>
    <property type="molecule type" value="Genomic_DNA"/>
</dbReference>
<reference evidence="7" key="1">
    <citation type="submission" date="2016-04" db="EMBL/GenBank/DDBJ databases">
        <authorList>
            <person name="Chen L."/>
            <person name="Zhuang W."/>
            <person name="Wang G."/>
        </authorList>
    </citation>
    <scope>NUCLEOTIDE SEQUENCE [LARGE SCALE GENOMIC DNA]</scope>
    <source>
        <strain evidence="7">17621</strain>
    </source>
</reference>
<keyword evidence="7" id="KW-1185">Reference proteome</keyword>
<dbReference type="Gene3D" id="1.10.10.10">
    <property type="entry name" value="Winged helix-like DNA-binding domain superfamily/Winged helix DNA-binding domain"/>
    <property type="match status" value="1"/>
</dbReference>
<keyword evidence="5" id="KW-0812">Transmembrane</keyword>
<keyword evidence="5" id="KW-0472">Membrane</keyword>
<dbReference type="SUPFAM" id="SSF88946">
    <property type="entry name" value="Sigma2 domain of RNA polymerase sigma factors"/>
    <property type="match status" value="1"/>
</dbReference>
<comment type="caution">
    <text evidence="6">The sequence shown here is derived from an EMBL/GenBank/DDBJ whole genome shotgun (WGS) entry which is preliminary data.</text>
</comment>
<dbReference type="GO" id="GO:0016987">
    <property type="term" value="F:sigma factor activity"/>
    <property type="evidence" value="ECO:0007669"/>
    <property type="project" value="UniProtKB-KW"/>
</dbReference>
<keyword evidence="2" id="KW-0805">Transcription regulation</keyword>
<dbReference type="NCBIfam" id="TIGR02937">
    <property type="entry name" value="sigma70-ECF"/>
    <property type="match status" value="1"/>
</dbReference>
<proteinExistence type="inferred from homology"/>
<gene>
    <name evidence="6" type="ORF">A4H97_09360</name>
</gene>
<dbReference type="PANTHER" id="PTHR43133">
    <property type="entry name" value="RNA POLYMERASE ECF-TYPE SIGMA FACTO"/>
    <property type="match status" value="1"/>
</dbReference>
<dbReference type="PANTHER" id="PTHR43133:SF46">
    <property type="entry name" value="RNA POLYMERASE SIGMA-70 FACTOR ECF SUBFAMILY"/>
    <property type="match status" value="1"/>
</dbReference>
<dbReference type="InterPro" id="IPR013324">
    <property type="entry name" value="RNA_pol_sigma_r3/r4-like"/>
</dbReference>
<dbReference type="SUPFAM" id="SSF88659">
    <property type="entry name" value="Sigma3 and sigma4 domains of RNA polymerase sigma factors"/>
    <property type="match status" value="1"/>
</dbReference>
<dbReference type="InterPro" id="IPR013325">
    <property type="entry name" value="RNA_pol_sigma_r2"/>
</dbReference>